<name>A0A9J9HDP7_RHIWR</name>
<feature type="compositionally biased region" description="Basic and acidic residues" evidence="1">
    <location>
        <begin position="1"/>
        <end position="14"/>
    </location>
</feature>
<dbReference type="AlphaFoldDB" id="A0A9J9HDP7"/>
<protein>
    <recommendedName>
        <fullName evidence="4">DUF3363 domain-containing protein</fullName>
    </recommendedName>
</protein>
<proteinExistence type="predicted"/>
<sequence length="123" mass="13450">MDRRREHHIDRDDAASQPNGGIAYRRNLLATLREHRLPASAANWPRRRGCRSAPLPMVRLSPANSLVLCSYRAASSPWSSRATSSPLSRGGPVIDRQLGKEVSGIVQGGSVSWQVGRQRGLGL</sequence>
<accession>A0A9J9HDP7</accession>
<dbReference type="Proteomes" id="UP000001989">
    <property type="component" value="Chromosome"/>
</dbReference>
<keyword evidence="3" id="KW-1185">Reference proteome</keyword>
<dbReference type="EMBL" id="CP000699">
    <property type="protein sequence ID" value="ABQ69734.1"/>
    <property type="molecule type" value="Genomic_DNA"/>
</dbReference>
<dbReference type="KEGG" id="swi:Swit_3388"/>
<dbReference type="Pfam" id="PF11843">
    <property type="entry name" value="DUF3363"/>
    <property type="match status" value="1"/>
</dbReference>
<reference evidence="2 3" key="1">
    <citation type="journal article" date="2010" name="J. Bacteriol.">
        <title>Genome sequence of the dioxin-mineralizing bacterium Sphingomonas wittichii RW1.</title>
        <authorList>
            <person name="Miller T.R."/>
            <person name="Delcher A.L."/>
            <person name="Salzberg S.L."/>
            <person name="Saunders E."/>
            <person name="Detter J.C."/>
            <person name="Halden R.U."/>
        </authorList>
    </citation>
    <scope>NUCLEOTIDE SEQUENCE [LARGE SCALE GENOMIC DNA]</scope>
    <source>
        <strain evidence="3">DSM 6014 / CCUG 31198 / JCM 15750 / NBRC 105917 / EY 4224 / RW1</strain>
    </source>
</reference>
<feature type="region of interest" description="Disordered" evidence="1">
    <location>
        <begin position="1"/>
        <end position="20"/>
    </location>
</feature>
<evidence type="ECO:0000313" key="2">
    <source>
        <dbReference type="EMBL" id="ABQ69734.1"/>
    </source>
</evidence>
<evidence type="ECO:0008006" key="4">
    <source>
        <dbReference type="Google" id="ProtNLM"/>
    </source>
</evidence>
<evidence type="ECO:0000313" key="3">
    <source>
        <dbReference type="Proteomes" id="UP000001989"/>
    </source>
</evidence>
<gene>
    <name evidence="2" type="ordered locus">Swit_3388</name>
</gene>
<organism evidence="2 3">
    <name type="scientific">Rhizorhabdus wittichii (strain DSM 6014 / CCUG 31198 / JCM 15750 / NBRC 105917 / EY 4224 / RW1)</name>
    <name type="common">Sphingomonas wittichii</name>
    <dbReference type="NCBI Taxonomy" id="392499"/>
    <lineage>
        <taxon>Bacteria</taxon>
        <taxon>Pseudomonadati</taxon>
        <taxon>Pseudomonadota</taxon>
        <taxon>Alphaproteobacteria</taxon>
        <taxon>Sphingomonadales</taxon>
        <taxon>Sphingomonadaceae</taxon>
        <taxon>Rhizorhabdus</taxon>
    </lineage>
</organism>
<dbReference type="InterPro" id="IPR021795">
    <property type="entry name" value="DUF3363"/>
</dbReference>
<evidence type="ECO:0000256" key="1">
    <source>
        <dbReference type="SAM" id="MobiDB-lite"/>
    </source>
</evidence>